<protein>
    <submittedName>
        <fullName evidence="5">Transcriptional regulator</fullName>
    </submittedName>
</protein>
<dbReference type="InterPro" id="IPR036390">
    <property type="entry name" value="WH_DNA-bd_sf"/>
</dbReference>
<dbReference type="EMBL" id="CP106738">
    <property type="protein sequence ID" value="UXX82792.1"/>
    <property type="molecule type" value="Genomic_DNA"/>
</dbReference>
<sequence length="150" mass="16353">MTKDMQQTRIEFIEKIGLIAQGDGLPRIAGRVLGLLVWGGDAVAFGDIASQLQVSRGSVSTATRILEDRCLVRRVTKPGQRQDFFQLSDNPYASMMEGVATGLARAQHEIDNTLAEIPDEATDVKARVAAYANFYQSLNKAVRGIIDDIG</sequence>
<dbReference type="InterPro" id="IPR000835">
    <property type="entry name" value="HTH_MarR-typ"/>
</dbReference>
<dbReference type="PANTHER" id="PTHR38465">
    <property type="entry name" value="HTH-TYPE TRANSCRIPTIONAL REGULATOR MJ1563-RELATED"/>
    <property type="match status" value="1"/>
</dbReference>
<gene>
    <name evidence="5" type="ORF">N7U68_17155</name>
</gene>
<accession>A0ABY6D9L1</accession>
<evidence type="ECO:0000256" key="3">
    <source>
        <dbReference type="ARBA" id="ARBA00023163"/>
    </source>
</evidence>
<dbReference type="RefSeq" id="WP_263047599.1">
    <property type="nucleotide sequence ID" value="NZ_CP106738.1"/>
</dbReference>
<dbReference type="InterPro" id="IPR036388">
    <property type="entry name" value="WH-like_DNA-bd_sf"/>
</dbReference>
<evidence type="ECO:0000259" key="4">
    <source>
        <dbReference type="Pfam" id="PF12802"/>
    </source>
</evidence>
<feature type="domain" description="HTH marR-type" evidence="4">
    <location>
        <begin position="24"/>
        <end position="81"/>
    </location>
</feature>
<organism evidence="5 6">
    <name type="scientific">Roseovarius pelagicus</name>
    <dbReference type="NCBI Taxonomy" id="2980108"/>
    <lineage>
        <taxon>Bacteria</taxon>
        <taxon>Pseudomonadati</taxon>
        <taxon>Pseudomonadota</taxon>
        <taxon>Alphaproteobacteria</taxon>
        <taxon>Rhodobacterales</taxon>
        <taxon>Roseobacteraceae</taxon>
        <taxon>Roseovarius</taxon>
    </lineage>
</organism>
<reference evidence="5" key="1">
    <citation type="submission" date="2022-10" db="EMBL/GenBank/DDBJ databases">
        <title>Roseovarius pelagicus sp. nov., isolated from Arctic seawater.</title>
        <authorList>
            <person name="Hong Y.W."/>
            <person name="Hwang C.Y."/>
        </authorList>
    </citation>
    <scope>NUCLEOTIDE SEQUENCE</scope>
    <source>
        <strain evidence="5">HL-MP18</strain>
    </source>
</reference>
<dbReference type="Gene3D" id="1.10.10.10">
    <property type="entry name" value="Winged helix-like DNA-binding domain superfamily/Winged helix DNA-binding domain"/>
    <property type="match status" value="1"/>
</dbReference>
<dbReference type="InterPro" id="IPR052362">
    <property type="entry name" value="HTH-GbsR_regulator"/>
</dbReference>
<dbReference type="SUPFAM" id="SSF46785">
    <property type="entry name" value="Winged helix' DNA-binding domain"/>
    <property type="match status" value="1"/>
</dbReference>
<keyword evidence="3" id="KW-0804">Transcription</keyword>
<evidence type="ECO:0000313" key="6">
    <source>
        <dbReference type="Proteomes" id="UP001064087"/>
    </source>
</evidence>
<dbReference type="Proteomes" id="UP001064087">
    <property type="component" value="Chromosome"/>
</dbReference>
<dbReference type="PANTHER" id="PTHR38465:SF1">
    <property type="entry name" value="HTH-TYPE TRANSCRIPTIONAL REGULATOR MJ1563-RELATED"/>
    <property type="match status" value="1"/>
</dbReference>
<keyword evidence="2" id="KW-0238">DNA-binding</keyword>
<evidence type="ECO:0000256" key="2">
    <source>
        <dbReference type="ARBA" id="ARBA00023125"/>
    </source>
</evidence>
<name>A0ABY6D9L1_9RHOB</name>
<proteinExistence type="predicted"/>
<evidence type="ECO:0000313" key="5">
    <source>
        <dbReference type="EMBL" id="UXX82792.1"/>
    </source>
</evidence>
<keyword evidence="1" id="KW-0805">Transcription regulation</keyword>
<keyword evidence="6" id="KW-1185">Reference proteome</keyword>
<dbReference type="Pfam" id="PF12802">
    <property type="entry name" value="MarR_2"/>
    <property type="match status" value="1"/>
</dbReference>
<evidence type="ECO:0000256" key="1">
    <source>
        <dbReference type="ARBA" id="ARBA00023015"/>
    </source>
</evidence>